<keyword evidence="1" id="KW-1133">Transmembrane helix</keyword>
<dbReference type="Proteomes" id="UP000260655">
    <property type="component" value="Unassembled WGS sequence"/>
</dbReference>
<sequence length="243" mass="27600">MDTEQVNEILRLLKIIADSSTANKIAAISMIVSGIAVLSSIYFSHQTRVQYIESLSPMLSFELSEIKGILFLTVLNAGQSYAEKINLSFKSINNNGEETEFDIDKIFESDFTLYPNEKITGSIARSGANIATETAPAIQLEVAYIKGNTQKKTEYSRWIYFTGTIDSNEFVEMNLDKIDKTLKEISNSNNRMANYFSGNWLLTMDEMNLQPQRNLYQDIKDAVNNIERPDENLLGRDENCRMK</sequence>
<evidence type="ECO:0000313" key="3">
    <source>
        <dbReference type="Proteomes" id="UP000260655"/>
    </source>
</evidence>
<gene>
    <name evidence="2" type="ORF">DXD67_07965</name>
</gene>
<keyword evidence="1" id="KW-0812">Transmembrane</keyword>
<comment type="caution">
    <text evidence="2">The sequence shown here is derived from an EMBL/GenBank/DDBJ whole genome shotgun (WGS) entry which is preliminary data.</text>
</comment>
<dbReference type="RefSeq" id="WP_117557465.1">
    <property type="nucleotide sequence ID" value="NZ_QSOV01000007.1"/>
</dbReference>
<protein>
    <submittedName>
        <fullName evidence="2">Uncharacterized protein</fullName>
    </submittedName>
</protein>
<organism evidence="2 3">
    <name type="scientific">Coprococcus comes</name>
    <dbReference type="NCBI Taxonomy" id="410072"/>
    <lineage>
        <taxon>Bacteria</taxon>
        <taxon>Bacillati</taxon>
        <taxon>Bacillota</taxon>
        <taxon>Clostridia</taxon>
        <taxon>Lachnospirales</taxon>
        <taxon>Lachnospiraceae</taxon>
        <taxon>Coprococcus</taxon>
    </lineage>
</organism>
<feature type="transmembrane region" description="Helical" evidence="1">
    <location>
        <begin position="21"/>
        <end position="43"/>
    </location>
</feature>
<dbReference type="EMBL" id="QSOV01000007">
    <property type="protein sequence ID" value="RGJ23422.1"/>
    <property type="molecule type" value="Genomic_DNA"/>
</dbReference>
<evidence type="ECO:0000313" key="2">
    <source>
        <dbReference type="EMBL" id="RGJ23422.1"/>
    </source>
</evidence>
<keyword evidence="1" id="KW-0472">Membrane</keyword>
<name>A0A3E4GPZ4_9FIRM</name>
<accession>A0A3E4GPZ4</accession>
<evidence type="ECO:0000256" key="1">
    <source>
        <dbReference type="SAM" id="Phobius"/>
    </source>
</evidence>
<dbReference type="AlphaFoldDB" id="A0A3E4GPZ4"/>
<reference evidence="2 3" key="1">
    <citation type="submission" date="2018-08" db="EMBL/GenBank/DDBJ databases">
        <title>A genome reference for cultivated species of the human gut microbiota.</title>
        <authorList>
            <person name="Zou Y."/>
            <person name="Xue W."/>
            <person name="Luo G."/>
        </authorList>
    </citation>
    <scope>NUCLEOTIDE SEQUENCE [LARGE SCALE GENOMIC DNA]</scope>
    <source>
        <strain evidence="2 3">TM07-19</strain>
    </source>
</reference>
<proteinExistence type="predicted"/>